<feature type="chain" id="PRO_5032548272" evidence="3">
    <location>
        <begin position="21"/>
        <end position="397"/>
    </location>
</feature>
<proteinExistence type="inferred from homology"/>
<evidence type="ECO:0000313" key="6">
    <source>
        <dbReference type="Proteomes" id="UP000444316"/>
    </source>
</evidence>
<feature type="domain" description="Leucine-binding protein" evidence="4">
    <location>
        <begin position="22"/>
        <end position="368"/>
    </location>
</feature>
<keyword evidence="6" id="KW-1185">Reference proteome</keyword>
<feature type="signal peptide" evidence="3">
    <location>
        <begin position="1"/>
        <end position="20"/>
    </location>
</feature>
<dbReference type="Gene3D" id="3.40.50.2300">
    <property type="match status" value="2"/>
</dbReference>
<dbReference type="SUPFAM" id="SSF53822">
    <property type="entry name" value="Periplasmic binding protein-like I"/>
    <property type="match status" value="1"/>
</dbReference>
<dbReference type="Pfam" id="PF13458">
    <property type="entry name" value="Peripla_BP_6"/>
    <property type="match status" value="1"/>
</dbReference>
<evidence type="ECO:0000256" key="1">
    <source>
        <dbReference type="ARBA" id="ARBA00010062"/>
    </source>
</evidence>
<evidence type="ECO:0000256" key="2">
    <source>
        <dbReference type="ARBA" id="ARBA00022729"/>
    </source>
</evidence>
<comment type="similarity">
    <text evidence="1">Belongs to the leucine-binding protein family.</text>
</comment>
<gene>
    <name evidence="5" type="ORF">GTP23_00245</name>
</gene>
<sequence>MRNTVWAAISLLACTALAQAAPLKVALITSKSHPAFEAYARQTEAGFMLGLEYLTQGTMMVEGRKIVVINKDDQGKPDMAKALLTEAYVDDGADIVVGTTTSGAALAMLPVAAEMKKVLVVEAAVASDITGKFYNRYIFKTSRNSFHDACAGAAATMAPASLAFLAQDNVFGKDGIAAARDCLSKMGSKAKVVHEEYAPPASTDFTAPGQRLIDALKKAPEPRFLVVAWAGSSPVNKLANLQPGRYNITLVPGGNLLPVMKGWSAYAGSEGSLYYYYDFPTNAMNRWLVAEHKKRFAGTPPDFFVAGGAAAASAVVQALRATKGSSDTEKLITAMEGMNFETPKGTMTFRKEDHQAMQPMYHFRIKAKDKQKNEWDLLELVREIPANQLPIPVNNKP</sequence>
<evidence type="ECO:0000259" key="4">
    <source>
        <dbReference type="Pfam" id="PF13458"/>
    </source>
</evidence>
<dbReference type="PANTHER" id="PTHR30483:SF6">
    <property type="entry name" value="PERIPLASMIC BINDING PROTEIN OF ABC TRANSPORTER FOR NATURAL AMINO ACIDS"/>
    <property type="match status" value="1"/>
</dbReference>
<protein>
    <submittedName>
        <fullName evidence="5">ABC transporter substrate-binding protein</fullName>
    </submittedName>
</protein>
<organism evidence="5 6">
    <name type="scientific">Duganella fentianensis</name>
    <dbReference type="NCBI Taxonomy" id="2692177"/>
    <lineage>
        <taxon>Bacteria</taxon>
        <taxon>Pseudomonadati</taxon>
        <taxon>Pseudomonadota</taxon>
        <taxon>Betaproteobacteria</taxon>
        <taxon>Burkholderiales</taxon>
        <taxon>Oxalobacteraceae</taxon>
        <taxon>Telluria group</taxon>
        <taxon>Duganella</taxon>
    </lineage>
</organism>
<comment type="caution">
    <text evidence="5">The sequence shown here is derived from an EMBL/GenBank/DDBJ whole genome shotgun (WGS) entry which is preliminary data.</text>
</comment>
<dbReference type="EMBL" id="WWCL01000001">
    <property type="protein sequence ID" value="MYN43494.1"/>
    <property type="molecule type" value="Genomic_DNA"/>
</dbReference>
<accession>A0A845HPV4</accession>
<name>A0A845HPV4_9BURK</name>
<dbReference type="Proteomes" id="UP000444316">
    <property type="component" value="Unassembled WGS sequence"/>
</dbReference>
<dbReference type="InterPro" id="IPR051010">
    <property type="entry name" value="BCAA_transport"/>
</dbReference>
<dbReference type="InterPro" id="IPR028081">
    <property type="entry name" value="Leu-bd"/>
</dbReference>
<reference evidence="5" key="1">
    <citation type="submission" date="2019-12" db="EMBL/GenBank/DDBJ databases">
        <title>Novel species isolated from a subtropical stream in China.</title>
        <authorList>
            <person name="Lu H."/>
        </authorList>
    </citation>
    <scope>NUCLEOTIDE SEQUENCE [LARGE SCALE GENOMIC DNA]</scope>
    <source>
        <strain evidence="5">FT93W</strain>
    </source>
</reference>
<dbReference type="InterPro" id="IPR028082">
    <property type="entry name" value="Peripla_BP_I"/>
</dbReference>
<dbReference type="PANTHER" id="PTHR30483">
    <property type="entry name" value="LEUCINE-SPECIFIC-BINDING PROTEIN"/>
    <property type="match status" value="1"/>
</dbReference>
<dbReference type="CDD" id="cd06328">
    <property type="entry name" value="PBP1_SBP-like"/>
    <property type="match status" value="1"/>
</dbReference>
<dbReference type="AlphaFoldDB" id="A0A845HPV4"/>
<evidence type="ECO:0000256" key="3">
    <source>
        <dbReference type="SAM" id="SignalP"/>
    </source>
</evidence>
<evidence type="ECO:0000313" key="5">
    <source>
        <dbReference type="EMBL" id="MYN43494.1"/>
    </source>
</evidence>
<keyword evidence="2 3" id="KW-0732">Signal</keyword>